<sequence>MPSASANYRALLRTSGAAAFFLPAAAGRLGIAMTGIGIVWLVHARTGSYAAAGLVTGGFAVADAVAGPQLGRLVDRFGQARVLPCALGAHAGAVALLLAGAVPDLVAGVLVGATLPQLGALSAARWSALLSGERAAALPTAFALEALANGVSYLAGPALVSVLGAAGRPGAGVLLAAGLVVGGGLALAAQRRTMPPLTGRAERRHAGRALLRSAFLRQVALGLALGVFFGAMQVSVAAYAVGRGTPDAAALLYFASNCTNLVGGWAYGSRRYGGSPRRRQAAAAACLTLASLPLTFLDAPLAVAVTLALTGLAVPVLLILASVLTESSVPRAVLTQAFIWGNSASAAGSAAAAAVAGRVVDTGGAHSGFGVAAGAAVAMTVLALGGLRDSSPDVPKSSAPAETTAPNPSATPRLNAARAHESGAGGEADRGRRVVVHAGWVARCR</sequence>
<feature type="region of interest" description="Disordered" evidence="1">
    <location>
        <begin position="391"/>
        <end position="430"/>
    </location>
</feature>
<feature type="transmembrane region" description="Helical" evidence="2">
    <location>
        <begin position="20"/>
        <end position="43"/>
    </location>
</feature>
<dbReference type="PANTHER" id="PTHR23542">
    <property type="match status" value="1"/>
</dbReference>
<feature type="transmembrane region" description="Helical" evidence="2">
    <location>
        <begin position="280"/>
        <end position="297"/>
    </location>
</feature>
<feature type="compositionally biased region" description="Polar residues" evidence="1">
    <location>
        <begin position="400"/>
        <end position="412"/>
    </location>
</feature>
<evidence type="ECO:0000256" key="1">
    <source>
        <dbReference type="SAM" id="MobiDB-lite"/>
    </source>
</evidence>
<reference evidence="3" key="1">
    <citation type="submission" date="2024-07" db="EMBL/GenBank/DDBJ databases">
        <authorList>
            <person name="Yu S.T."/>
        </authorList>
    </citation>
    <scope>NUCLEOTIDE SEQUENCE</scope>
    <source>
        <strain evidence="3">R41</strain>
    </source>
</reference>
<accession>A0AB39RA26</accession>
<dbReference type="EMBL" id="CP163443">
    <property type="protein sequence ID" value="XDQ51171.1"/>
    <property type="molecule type" value="Genomic_DNA"/>
</dbReference>
<keyword evidence="2" id="KW-0812">Transmembrane</keyword>
<feature type="transmembrane region" description="Helical" evidence="2">
    <location>
        <begin position="250"/>
        <end position="268"/>
    </location>
</feature>
<evidence type="ECO:0000256" key="2">
    <source>
        <dbReference type="SAM" id="Phobius"/>
    </source>
</evidence>
<dbReference type="Pfam" id="PF07690">
    <property type="entry name" value="MFS_1"/>
    <property type="match status" value="1"/>
</dbReference>
<feature type="transmembrane region" description="Helical" evidence="2">
    <location>
        <begin position="368"/>
        <end position="387"/>
    </location>
</feature>
<gene>
    <name evidence="3" type="ORF">AB5J53_05685</name>
</gene>
<organism evidence="3">
    <name type="scientific">Streptomyces sp. R41</name>
    <dbReference type="NCBI Taxonomy" id="3238632"/>
    <lineage>
        <taxon>Bacteria</taxon>
        <taxon>Bacillati</taxon>
        <taxon>Actinomycetota</taxon>
        <taxon>Actinomycetes</taxon>
        <taxon>Kitasatosporales</taxon>
        <taxon>Streptomycetaceae</taxon>
        <taxon>Streptomyces</taxon>
    </lineage>
</organism>
<dbReference type="GO" id="GO:0022857">
    <property type="term" value="F:transmembrane transporter activity"/>
    <property type="evidence" value="ECO:0007669"/>
    <property type="project" value="InterPro"/>
</dbReference>
<dbReference type="RefSeq" id="WP_369244504.1">
    <property type="nucleotide sequence ID" value="NZ_CP163443.1"/>
</dbReference>
<feature type="transmembrane region" description="Helical" evidence="2">
    <location>
        <begin position="209"/>
        <end position="230"/>
    </location>
</feature>
<evidence type="ECO:0000313" key="3">
    <source>
        <dbReference type="EMBL" id="XDQ51171.1"/>
    </source>
</evidence>
<feature type="transmembrane region" description="Helical" evidence="2">
    <location>
        <begin position="337"/>
        <end position="356"/>
    </location>
</feature>
<dbReference type="InterPro" id="IPR036259">
    <property type="entry name" value="MFS_trans_sf"/>
</dbReference>
<feature type="transmembrane region" description="Helical" evidence="2">
    <location>
        <begin position="49"/>
        <end position="70"/>
    </location>
</feature>
<dbReference type="AlphaFoldDB" id="A0AB39RA26"/>
<feature type="transmembrane region" description="Helical" evidence="2">
    <location>
        <begin position="303"/>
        <end position="325"/>
    </location>
</feature>
<feature type="transmembrane region" description="Helical" evidence="2">
    <location>
        <begin position="136"/>
        <end position="159"/>
    </location>
</feature>
<dbReference type="InterPro" id="IPR011701">
    <property type="entry name" value="MFS"/>
</dbReference>
<protein>
    <submittedName>
        <fullName evidence="3">MFS transporter</fullName>
    </submittedName>
</protein>
<name>A0AB39RA26_9ACTN</name>
<feature type="transmembrane region" description="Helical" evidence="2">
    <location>
        <begin position="171"/>
        <end position="189"/>
    </location>
</feature>
<dbReference type="SUPFAM" id="SSF103473">
    <property type="entry name" value="MFS general substrate transporter"/>
    <property type="match status" value="1"/>
</dbReference>
<keyword evidence="2" id="KW-1133">Transmembrane helix</keyword>
<keyword evidence="2" id="KW-0472">Membrane</keyword>
<dbReference type="PANTHER" id="PTHR23542:SF1">
    <property type="entry name" value="MAJOR FACILITATOR SUPERFAMILY (MFS) PROFILE DOMAIN-CONTAINING PROTEIN"/>
    <property type="match status" value="1"/>
</dbReference>
<dbReference type="Gene3D" id="1.20.1250.20">
    <property type="entry name" value="MFS general substrate transporter like domains"/>
    <property type="match status" value="1"/>
</dbReference>
<proteinExistence type="predicted"/>